<gene>
    <name evidence="3" type="ORF">CEPIT_LOCUS36645</name>
</gene>
<evidence type="ECO:0000313" key="4">
    <source>
        <dbReference type="Proteomes" id="UP001152523"/>
    </source>
</evidence>
<evidence type="ECO:0000259" key="2">
    <source>
        <dbReference type="PROSITE" id="PS50011"/>
    </source>
</evidence>
<dbReference type="PANTHER" id="PTHR46863">
    <property type="entry name" value="OS09G0572100 PROTEIN"/>
    <property type="match status" value="1"/>
</dbReference>
<dbReference type="PROSITE" id="PS50011">
    <property type="entry name" value="PROTEIN_KINASE_DOM"/>
    <property type="match status" value="1"/>
</dbReference>
<dbReference type="AlphaFoldDB" id="A0AAV0FRE9"/>
<feature type="domain" description="Protein kinase" evidence="2">
    <location>
        <begin position="92"/>
        <end position="414"/>
    </location>
</feature>
<evidence type="ECO:0000256" key="1">
    <source>
        <dbReference type="SAM" id="MobiDB-lite"/>
    </source>
</evidence>
<dbReference type="Gene3D" id="3.30.200.20">
    <property type="entry name" value="Phosphorylase Kinase, domain 1"/>
    <property type="match status" value="1"/>
</dbReference>
<feature type="compositionally biased region" description="Low complexity" evidence="1">
    <location>
        <begin position="19"/>
        <end position="32"/>
    </location>
</feature>
<name>A0AAV0FRE9_9ASTE</name>
<dbReference type="InterPro" id="IPR000719">
    <property type="entry name" value="Prot_kinase_dom"/>
</dbReference>
<reference evidence="3" key="1">
    <citation type="submission" date="2022-07" db="EMBL/GenBank/DDBJ databases">
        <authorList>
            <person name="Macas J."/>
            <person name="Novak P."/>
            <person name="Neumann P."/>
        </authorList>
    </citation>
    <scope>NUCLEOTIDE SEQUENCE</scope>
</reference>
<dbReference type="SUPFAM" id="SSF56112">
    <property type="entry name" value="Protein kinase-like (PK-like)"/>
    <property type="match status" value="1"/>
</dbReference>
<organism evidence="3 4">
    <name type="scientific">Cuscuta epithymum</name>
    <dbReference type="NCBI Taxonomy" id="186058"/>
    <lineage>
        <taxon>Eukaryota</taxon>
        <taxon>Viridiplantae</taxon>
        <taxon>Streptophyta</taxon>
        <taxon>Embryophyta</taxon>
        <taxon>Tracheophyta</taxon>
        <taxon>Spermatophyta</taxon>
        <taxon>Magnoliopsida</taxon>
        <taxon>eudicotyledons</taxon>
        <taxon>Gunneridae</taxon>
        <taxon>Pentapetalae</taxon>
        <taxon>asterids</taxon>
        <taxon>lamiids</taxon>
        <taxon>Solanales</taxon>
        <taxon>Convolvulaceae</taxon>
        <taxon>Cuscuteae</taxon>
        <taxon>Cuscuta</taxon>
        <taxon>Cuscuta subgen. Cuscuta</taxon>
    </lineage>
</organism>
<feature type="region of interest" description="Disordered" evidence="1">
    <location>
        <begin position="1"/>
        <end position="46"/>
    </location>
</feature>
<proteinExistence type="predicted"/>
<feature type="compositionally biased region" description="Polar residues" evidence="1">
    <location>
        <begin position="33"/>
        <end position="46"/>
    </location>
</feature>
<dbReference type="Pfam" id="PF00069">
    <property type="entry name" value="Pkinase"/>
    <property type="match status" value="1"/>
</dbReference>
<comment type="caution">
    <text evidence="3">The sequence shown here is derived from an EMBL/GenBank/DDBJ whole genome shotgun (WGS) entry which is preliminary data.</text>
</comment>
<dbReference type="EMBL" id="CAMAPF010001005">
    <property type="protein sequence ID" value="CAH9138239.1"/>
    <property type="molecule type" value="Genomic_DNA"/>
</dbReference>
<evidence type="ECO:0000313" key="3">
    <source>
        <dbReference type="EMBL" id="CAH9138239.1"/>
    </source>
</evidence>
<dbReference type="PANTHER" id="PTHR46863:SF1">
    <property type="entry name" value="PROTEIN KINASE SUPERFAMILY PROTEIN"/>
    <property type="match status" value="1"/>
</dbReference>
<dbReference type="GO" id="GO:0005524">
    <property type="term" value="F:ATP binding"/>
    <property type="evidence" value="ECO:0007669"/>
    <property type="project" value="InterPro"/>
</dbReference>
<dbReference type="GO" id="GO:0004672">
    <property type="term" value="F:protein kinase activity"/>
    <property type="evidence" value="ECO:0007669"/>
    <property type="project" value="InterPro"/>
</dbReference>
<protein>
    <recommendedName>
        <fullName evidence="2">Protein kinase domain-containing protein</fullName>
    </recommendedName>
</protein>
<accession>A0AAV0FRE9</accession>
<dbReference type="InterPro" id="IPR011009">
    <property type="entry name" value="Kinase-like_dom_sf"/>
</dbReference>
<keyword evidence="4" id="KW-1185">Reference proteome</keyword>
<sequence>MCRTKMAVNASSPAPSPSRPSSRASVFSSTPRNANSRSSEPPISVNTSAEYNSAATNSPSFRLDTSVATAAVSSSLSNLRQSLPERSQVYEFSEIRAATNNFLSKRFSSTSSSQSWRCVLHGKEVIIFQRIVRRSMEKSGLKAKLSIICRSHNRSIIKLLGASISGNQIYLVYEFVPGSNLALCLRNPRNPSYTVLSTWLSRMQIATDVAHGLDYIHNMTGQGSNSAHKHVKSSGIVITEPSFNAKICHFGAAELCGETEIPSLGSGGSTEELRSTELRSEKRNRQFEGVSGYMSPDFQRSGIATPKSDVYAFGVVLLELFSGEEPVKFRYDKSSGEYTKVSVVETARDAIGGGGGVEEMERGLRRWVDGRLKDSFPVEVAAKLIRLALDCIHVDPEERPDMRRVSGKISQLFLESEYWSAQVQVPTAISVSFTPR</sequence>
<dbReference type="Gene3D" id="1.10.510.10">
    <property type="entry name" value="Transferase(Phosphotransferase) domain 1"/>
    <property type="match status" value="1"/>
</dbReference>
<dbReference type="Proteomes" id="UP001152523">
    <property type="component" value="Unassembled WGS sequence"/>
</dbReference>